<accession>A0A2H3AZ55</accession>
<evidence type="ECO:0000313" key="2">
    <source>
        <dbReference type="Proteomes" id="UP000218334"/>
    </source>
</evidence>
<organism evidence="1 2">
    <name type="scientific">Armillaria solidipes</name>
    <dbReference type="NCBI Taxonomy" id="1076256"/>
    <lineage>
        <taxon>Eukaryota</taxon>
        <taxon>Fungi</taxon>
        <taxon>Dikarya</taxon>
        <taxon>Basidiomycota</taxon>
        <taxon>Agaricomycotina</taxon>
        <taxon>Agaricomycetes</taxon>
        <taxon>Agaricomycetidae</taxon>
        <taxon>Agaricales</taxon>
        <taxon>Marasmiineae</taxon>
        <taxon>Physalacriaceae</taxon>
        <taxon>Armillaria</taxon>
    </lineage>
</organism>
<name>A0A2H3AZ55_9AGAR</name>
<evidence type="ECO:0000313" key="1">
    <source>
        <dbReference type="EMBL" id="PBK59048.1"/>
    </source>
</evidence>
<protein>
    <submittedName>
        <fullName evidence="1">Uncharacterized protein</fullName>
    </submittedName>
</protein>
<dbReference type="AlphaFoldDB" id="A0A2H3AZ55"/>
<reference evidence="2" key="1">
    <citation type="journal article" date="2017" name="Nat. Ecol. Evol.">
        <title>Genome expansion and lineage-specific genetic innovations in the forest pathogenic fungi Armillaria.</title>
        <authorList>
            <person name="Sipos G."/>
            <person name="Prasanna A.N."/>
            <person name="Walter M.C."/>
            <person name="O'Connor E."/>
            <person name="Balint B."/>
            <person name="Krizsan K."/>
            <person name="Kiss B."/>
            <person name="Hess J."/>
            <person name="Varga T."/>
            <person name="Slot J."/>
            <person name="Riley R."/>
            <person name="Boka B."/>
            <person name="Rigling D."/>
            <person name="Barry K."/>
            <person name="Lee J."/>
            <person name="Mihaltcheva S."/>
            <person name="LaButti K."/>
            <person name="Lipzen A."/>
            <person name="Waldron R."/>
            <person name="Moloney N.M."/>
            <person name="Sperisen C."/>
            <person name="Kredics L."/>
            <person name="Vagvoelgyi C."/>
            <person name="Patrignani A."/>
            <person name="Fitzpatrick D."/>
            <person name="Nagy I."/>
            <person name="Doyle S."/>
            <person name="Anderson J.B."/>
            <person name="Grigoriev I.V."/>
            <person name="Gueldener U."/>
            <person name="Muensterkoetter M."/>
            <person name="Nagy L.G."/>
        </authorList>
    </citation>
    <scope>NUCLEOTIDE SEQUENCE [LARGE SCALE GENOMIC DNA]</scope>
    <source>
        <strain evidence="2">28-4</strain>
    </source>
</reference>
<dbReference type="EMBL" id="KZ293514">
    <property type="protein sequence ID" value="PBK59048.1"/>
    <property type="molecule type" value="Genomic_DNA"/>
</dbReference>
<keyword evidence="2" id="KW-1185">Reference proteome</keyword>
<dbReference type="Proteomes" id="UP000218334">
    <property type="component" value="Unassembled WGS sequence"/>
</dbReference>
<gene>
    <name evidence="1" type="ORF">ARMSODRAFT_78325</name>
</gene>
<sequence length="149" mass="16570">MEVSPTVSLWESPTTNIRKSESVTYPTDTAVPQVPGGFGRSRIYGISDGVVHHGNEQETPREGTSVPLKAWRQMEENSHTSSGIILTSYLVYRVFPSDPYLGQLHIVKLGCQRNLKVLLRRVPIVSPSAPQPLFFYGSRTGSTALRPFR</sequence>
<proteinExistence type="predicted"/>